<accession>A0ABS1K572</accession>
<name>A0ABS1K572_9MICC</name>
<evidence type="ECO:0000256" key="2">
    <source>
        <dbReference type="ARBA" id="ARBA00022692"/>
    </source>
</evidence>
<comment type="caution">
    <text evidence="6">The sequence shown here is derived from an EMBL/GenBank/DDBJ whole genome shotgun (WGS) entry which is preliminary data.</text>
</comment>
<dbReference type="CDD" id="cd16914">
    <property type="entry name" value="EcfT"/>
    <property type="match status" value="1"/>
</dbReference>
<reference evidence="6 7" key="1">
    <citation type="submission" date="2021-01" db="EMBL/GenBank/DDBJ databases">
        <title>Genome public.</title>
        <authorList>
            <person name="Liu C."/>
            <person name="Sun Q."/>
        </authorList>
    </citation>
    <scope>NUCLEOTIDE SEQUENCE [LARGE SCALE GENOMIC DNA]</scope>
    <source>
        <strain evidence="6 7">JC656</strain>
    </source>
</reference>
<evidence type="ECO:0000313" key="7">
    <source>
        <dbReference type="Proteomes" id="UP000639051"/>
    </source>
</evidence>
<comment type="subcellular location">
    <subcellularLocation>
        <location evidence="1">Membrane</location>
        <topology evidence="1">Multi-pass membrane protein</topology>
    </subcellularLocation>
</comment>
<dbReference type="InterPro" id="IPR003339">
    <property type="entry name" value="ABC/ECF_trnsptr_transmembrane"/>
</dbReference>
<keyword evidence="7" id="KW-1185">Reference proteome</keyword>
<dbReference type="Pfam" id="PF02361">
    <property type="entry name" value="CbiQ"/>
    <property type="match status" value="1"/>
</dbReference>
<feature type="transmembrane region" description="Helical" evidence="5">
    <location>
        <begin position="27"/>
        <end position="54"/>
    </location>
</feature>
<evidence type="ECO:0000256" key="1">
    <source>
        <dbReference type="ARBA" id="ARBA00004141"/>
    </source>
</evidence>
<organism evidence="6 7">
    <name type="scientific">Sinomonas cellulolyticus</name>
    <dbReference type="NCBI Taxonomy" id="2801916"/>
    <lineage>
        <taxon>Bacteria</taxon>
        <taxon>Bacillati</taxon>
        <taxon>Actinomycetota</taxon>
        <taxon>Actinomycetes</taxon>
        <taxon>Micrococcales</taxon>
        <taxon>Micrococcaceae</taxon>
        <taxon>Sinomonas</taxon>
    </lineage>
</organism>
<keyword evidence="2 5" id="KW-0812">Transmembrane</keyword>
<keyword evidence="3 5" id="KW-1133">Transmembrane helix</keyword>
<evidence type="ECO:0000256" key="4">
    <source>
        <dbReference type="ARBA" id="ARBA00023136"/>
    </source>
</evidence>
<evidence type="ECO:0000256" key="5">
    <source>
        <dbReference type="SAM" id="Phobius"/>
    </source>
</evidence>
<dbReference type="EMBL" id="JAERRC010000020">
    <property type="protein sequence ID" value="MBL0705431.1"/>
    <property type="molecule type" value="Genomic_DNA"/>
</dbReference>
<sequence length="271" mass="27887">MSDHPAPPARRTAARRTAARLNPLTGLALAATGAVACLAWTHWAVWAAAIALAAAASARAGTLRRVAAAASVVVVPFALWAFGIHGLFFPEGTTVLAVWGPARVTAEGLAYAGAFVLRTAALVAVMLAFSVWVDVGVLRTALIRRGVPSSLGYVLASALGLAAAVTERLRRIREAQEARGLVVRQGPGGRVLAARLQILPLVLALVDEAGERATALDARGQTLPGPRTAYLDEPDSRAQRGLRWTLVAAGVLIAGSVVLPALVRVASGGAG</sequence>
<feature type="transmembrane region" description="Helical" evidence="5">
    <location>
        <begin position="244"/>
        <end position="263"/>
    </location>
</feature>
<keyword evidence="4 5" id="KW-0472">Membrane</keyword>
<protein>
    <submittedName>
        <fullName evidence="6">Energy-coupling factor transporter transmembrane protein EcfT</fullName>
    </submittedName>
</protein>
<evidence type="ECO:0000313" key="6">
    <source>
        <dbReference type="EMBL" id="MBL0705431.1"/>
    </source>
</evidence>
<gene>
    <name evidence="6" type="ORF">JJE72_07935</name>
</gene>
<dbReference type="Proteomes" id="UP000639051">
    <property type="component" value="Unassembled WGS sequence"/>
</dbReference>
<feature type="transmembrane region" description="Helical" evidence="5">
    <location>
        <begin position="66"/>
        <end position="89"/>
    </location>
</feature>
<feature type="transmembrane region" description="Helical" evidence="5">
    <location>
        <begin position="109"/>
        <end position="135"/>
    </location>
</feature>
<evidence type="ECO:0000256" key="3">
    <source>
        <dbReference type="ARBA" id="ARBA00022989"/>
    </source>
</evidence>
<proteinExistence type="predicted"/>